<feature type="transmembrane region" description="Helical" evidence="1">
    <location>
        <begin position="70"/>
        <end position="96"/>
    </location>
</feature>
<evidence type="ECO:0008006" key="4">
    <source>
        <dbReference type="Google" id="ProtNLM"/>
    </source>
</evidence>
<feature type="transmembrane region" description="Helical" evidence="1">
    <location>
        <begin position="157"/>
        <end position="178"/>
    </location>
</feature>
<proteinExistence type="predicted"/>
<evidence type="ECO:0000256" key="1">
    <source>
        <dbReference type="SAM" id="Phobius"/>
    </source>
</evidence>
<name>A0ABV6M9B3_9ACTN</name>
<evidence type="ECO:0000313" key="3">
    <source>
        <dbReference type="Proteomes" id="UP001589867"/>
    </source>
</evidence>
<organism evidence="2 3">
    <name type="scientific">Phytohabitans kaempferiae</name>
    <dbReference type="NCBI Taxonomy" id="1620943"/>
    <lineage>
        <taxon>Bacteria</taxon>
        <taxon>Bacillati</taxon>
        <taxon>Actinomycetota</taxon>
        <taxon>Actinomycetes</taxon>
        <taxon>Micromonosporales</taxon>
        <taxon>Micromonosporaceae</taxon>
    </lineage>
</organism>
<accession>A0ABV6M9B3</accession>
<feature type="transmembrane region" description="Helical" evidence="1">
    <location>
        <begin position="130"/>
        <end position="151"/>
    </location>
</feature>
<dbReference type="EMBL" id="JBHLUH010000058">
    <property type="protein sequence ID" value="MFC0531277.1"/>
    <property type="molecule type" value="Genomic_DNA"/>
</dbReference>
<keyword evidence="1" id="KW-0812">Transmembrane</keyword>
<keyword evidence="1" id="KW-0472">Membrane</keyword>
<sequence>MGRRAVALSVIGLLALGLVYLGWSGHARLPGTARVLLGGLAGVALLAVVALGGMARWVNRRGGFGVAASAVLRSVAAVGVGFGGWFLAVLVVAALWPALLAGWGPATVGAGIAAGLCVFLAWVRRDAAPGVRYGGLAAALAWGLAGAWLGGHALGGLAGSVTAILGAVLAANAAVLLLDVARARSRALPPRSGPAM</sequence>
<dbReference type="Proteomes" id="UP001589867">
    <property type="component" value="Unassembled WGS sequence"/>
</dbReference>
<keyword evidence="3" id="KW-1185">Reference proteome</keyword>
<reference evidence="2 3" key="1">
    <citation type="submission" date="2024-09" db="EMBL/GenBank/DDBJ databases">
        <authorList>
            <person name="Sun Q."/>
            <person name="Mori K."/>
        </authorList>
    </citation>
    <scope>NUCLEOTIDE SEQUENCE [LARGE SCALE GENOMIC DNA]</scope>
    <source>
        <strain evidence="2 3">TBRC 3947</strain>
    </source>
</reference>
<gene>
    <name evidence="2" type="ORF">ACFFIA_26905</name>
</gene>
<dbReference type="RefSeq" id="WP_377255418.1">
    <property type="nucleotide sequence ID" value="NZ_JBHLUH010000058.1"/>
</dbReference>
<feature type="transmembrane region" description="Helical" evidence="1">
    <location>
        <begin position="102"/>
        <end position="123"/>
    </location>
</feature>
<evidence type="ECO:0000313" key="2">
    <source>
        <dbReference type="EMBL" id="MFC0531277.1"/>
    </source>
</evidence>
<feature type="transmembrane region" description="Helical" evidence="1">
    <location>
        <begin position="37"/>
        <end position="58"/>
    </location>
</feature>
<keyword evidence="1" id="KW-1133">Transmembrane helix</keyword>
<protein>
    <recommendedName>
        <fullName evidence="4">Major facilitator superfamily (MFS) profile domain-containing protein</fullName>
    </recommendedName>
</protein>
<comment type="caution">
    <text evidence="2">The sequence shown here is derived from an EMBL/GenBank/DDBJ whole genome shotgun (WGS) entry which is preliminary data.</text>
</comment>